<evidence type="ECO:0000256" key="1">
    <source>
        <dbReference type="ARBA" id="ARBA00004651"/>
    </source>
</evidence>
<feature type="transmembrane region" description="Helical" evidence="7">
    <location>
        <begin position="360"/>
        <end position="380"/>
    </location>
</feature>
<feature type="transmembrane region" description="Helical" evidence="7">
    <location>
        <begin position="240"/>
        <end position="260"/>
    </location>
</feature>
<dbReference type="PANTHER" id="PTHR23521">
    <property type="entry name" value="TRANSPORTER MFS SUPERFAMILY"/>
    <property type="match status" value="1"/>
</dbReference>
<evidence type="ECO:0000256" key="5">
    <source>
        <dbReference type="ARBA" id="ARBA00022989"/>
    </source>
</evidence>
<feature type="transmembrane region" description="Helical" evidence="7">
    <location>
        <begin position="272"/>
        <end position="290"/>
    </location>
</feature>
<feature type="transmembrane region" description="Helical" evidence="7">
    <location>
        <begin position="326"/>
        <end position="348"/>
    </location>
</feature>
<evidence type="ECO:0000313" key="9">
    <source>
        <dbReference type="EMBL" id="AEH92776.1"/>
    </source>
</evidence>
<feature type="transmembrane region" description="Helical" evidence="7">
    <location>
        <begin position="7"/>
        <end position="31"/>
    </location>
</feature>
<dbReference type="CDD" id="cd17477">
    <property type="entry name" value="MFS_YcaD_like"/>
    <property type="match status" value="1"/>
</dbReference>
<keyword evidence="2" id="KW-0813">Transport</keyword>
<dbReference type="Pfam" id="PF07690">
    <property type="entry name" value="MFS_1"/>
    <property type="match status" value="1"/>
</dbReference>
<dbReference type="InterPro" id="IPR011701">
    <property type="entry name" value="MFS"/>
</dbReference>
<dbReference type="Proteomes" id="UP000000486">
    <property type="component" value="Chromosome"/>
</dbReference>
<feature type="transmembrane region" description="Helical" evidence="7">
    <location>
        <begin position="296"/>
        <end position="314"/>
    </location>
</feature>
<evidence type="ECO:0000256" key="7">
    <source>
        <dbReference type="SAM" id="Phobius"/>
    </source>
</evidence>
<evidence type="ECO:0000256" key="6">
    <source>
        <dbReference type="ARBA" id="ARBA00023136"/>
    </source>
</evidence>
<feature type="transmembrane region" description="Helical" evidence="7">
    <location>
        <begin position="131"/>
        <end position="149"/>
    </location>
</feature>
<keyword evidence="3" id="KW-1003">Cell membrane</keyword>
<gene>
    <name evidence="9" type="ordered locus">LMM7_1771</name>
</gene>
<evidence type="ECO:0000256" key="3">
    <source>
        <dbReference type="ARBA" id="ARBA00022475"/>
    </source>
</evidence>
<feature type="transmembrane region" description="Helical" evidence="7">
    <location>
        <begin position="72"/>
        <end position="91"/>
    </location>
</feature>
<feature type="transmembrane region" description="Helical" evidence="7">
    <location>
        <begin position="37"/>
        <end position="60"/>
    </location>
</feature>
<keyword evidence="6 7" id="KW-0472">Membrane</keyword>
<dbReference type="PATRIC" id="fig|1030009.3.peg.1760"/>
<dbReference type="FunFam" id="1.20.1250.20:FF:000324">
    <property type="entry name" value="Transporter, MFS superfamily"/>
    <property type="match status" value="1"/>
</dbReference>
<dbReference type="InterPro" id="IPR047200">
    <property type="entry name" value="MFS_YcaD-like"/>
</dbReference>
<keyword evidence="4 7" id="KW-0812">Transmembrane</keyword>
<feature type="transmembrane region" description="Helical" evidence="7">
    <location>
        <begin position="161"/>
        <end position="182"/>
    </location>
</feature>
<feature type="domain" description="Major facilitator superfamily (MFS) profile" evidence="8">
    <location>
        <begin position="6"/>
        <end position="384"/>
    </location>
</feature>
<comment type="subcellular location">
    <subcellularLocation>
        <location evidence="1">Cell membrane</location>
        <topology evidence="1">Multi-pass membrane protein</topology>
    </subcellularLocation>
</comment>
<feature type="transmembrane region" description="Helical" evidence="7">
    <location>
        <begin position="203"/>
        <end position="220"/>
    </location>
</feature>
<dbReference type="PROSITE" id="PS50850">
    <property type="entry name" value="MFS"/>
    <property type="match status" value="1"/>
</dbReference>
<dbReference type="InterPro" id="IPR020846">
    <property type="entry name" value="MFS_dom"/>
</dbReference>
<reference evidence="9 10" key="1">
    <citation type="journal article" date="2011" name="J. Bacteriol.">
        <title>Genome sequence of the nonpathogenic Listeria monocytogenes serovar 4a strain M7.</title>
        <authorList>
            <person name="Chen J."/>
            <person name="Xia Y."/>
            <person name="Cheng C."/>
            <person name="Fang C."/>
            <person name="Shan Y."/>
            <person name="Jin G."/>
            <person name="Fang W."/>
        </authorList>
    </citation>
    <scope>NUCLEOTIDE SEQUENCE [LARGE SCALE GENOMIC DNA]</scope>
    <source>
        <strain evidence="9 10">M7</strain>
    </source>
</reference>
<dbReference type="AlphaFoldDB" id="A0A0E0UWS1"/>
<dbReference type="RefSeq" id="WP_012581195.1">
    <property type="nucleotide sequence ID" value="NC_017537.1"/>
</dbReference>
<dbReference type="SUPFAM" id="SSF103473">
    <property type="entry name" value="MFS general substrate transporter"/>
    <property type="match status" value="1"/>
</dbReference>
<dbReference type="InterPro" id="IPR036259">
    <property type="entry name" value="MFS_trans_sf"/>
</dbReference>
<dbReference type="GO" id="GO:0005886">
    <property type="term" value="C:plasma membrane"/>
    <property type="evidence" value="ECO:0007669"/>
    <property type="project" value="UniProtKB-SubCell"/>
</dbReference>
<organism evidence="9 10">
    <name type="scientific">Listeria monocytogenes serotype 4a (strain M7)</name>
    <dbReference type="NCBI Taxonomy" id="1030009"/>
    <lineage>
        <taxon>Bacteria</taxon>
        <taxon>Bacillati</taxon>
        <taxon>Bacillota</taxon>
        <taxon>Bacilli</taxon>
        <taxon>Bacillales</taxon>
        <taxon>Listeriaceae</taxon>
        <taxon>Listeria</taxon>
    </lineage>
</organism>
<dbReference type="PANTHER" id="PTHR23521:SF2">
    <property type="entry name" value="TRANSPORTER MFS SUPERFAMILY"/>
    <property type="match status" value="1"/>
</dbReference>
<accession>A0A0E0UWS1</accession>
<dbReference type="EMBL" id="CP002816">
    <property type="protein sequence ID" value="AEH92776.1"/>
    <property type="molecule type" value="Genomic_DNA"/>
</dbReference>
<proteinExistence type="predicted"/>
<dbReference type="KEGG" id="lmq:LMM7_1771"/>
<evidence type="ECO:0000256" key="4">
    <source>
        <dbReference type="ARBA" id="ARBA00022692"/>
    </source>
</evidence>
<name>A0A0E0UWS1_LISMM</name>
<dbReference type="GO" id="GO:0022857">
    <property type="term" value="F:transmembrane transporter activity"/>
    <property type="evidence" value="ECO:0007669"/>
    <property type="project" value="InterPro"/>
</dbReference>
<dbReference type="HOGENOM" id="CLU_035018_0_0_9"/>
<evidence type="ECO:0000313" key="10">
    <source>
        <dbReference type="Proteomes" id="UP000000486"/>
    </source>
</evidence>
<keyword evidence="5 7" id="KW-1133">Transmembrane helix</keyword>
<dbReference type="Gene3D" id="1.20.1250.20">
    <property type="entry name" value="MFS general substrate transporter like domains"/>
    <property type="match status" value="2"/>
</dbReference>
<protein>
    <submittedName>
        <fullName evidence="9">Putative transmembrane transport protein</fullName>
    </submittedName>
</protein>
<evidence type="ECO:0000256" key="2">
    <source>
        <dbReference type="ARBA" id="ARBA00022448"/>
    </source>
</evidence>
<evidence type="ECO:0000259" key="8">
    <source>
        <dbReference type="PROSITE" id="PS50850"/>
    </source>
</evidence>
<sequence length="391" mass="42273">MGAKGKFWILTMVVAISGLSQGVLLPLIAIILEEKGISAGINGFHATGIYLGVLLISPFIEAPLHKYGYKPIILVGGGLVAVAILAFPIWFNLYFWFILRLLIGVGDHMLHFSSQTWIGAMSDPSKRGRNMAIYGLFFSLGFAIGPQLVNLAEINANLPFFLSGILVLIAWGLVWFVRNEFVGEKAVIRKISFWGSLKRFSDVFKLAWVAMIPPFLYGILETGLNATFPVVGLRDGLDTMMIAMVISSFSVGTIIFQVPIGIISDKFGRGKVLPLLTGAGAVVFVLTAFVKIPVLYVVFFFVLGILLGSLYSLGLSYMTDLTPLELLPAGNILVGMCFSLGSIIGPSATGMMIGIFGNQIFYFVVAGILVLGCLLLVFGARKDALEKKIGN</sequence>